<dbReference type="HAMAP" id="MF_00088">
    <property type="entry name" value="KhpA"/>
    <property type="match status" value="1"/>
</dbReference>
<dbReference type="InterPro" id="IPR020627">
    <property type="entry name" value="KhpA"/>
</dbReference>
<comment type="similarity">
    <text evidence="3">Belongs to the KhpA RNA-binding protein family.</text>
</comment>
<evidence type="ECO:0000313" key="7">
    <source>
        <dbReference type="Proteomes" id="UP000320393"/>
    </source>
</evidence>
<dbReference type="GO" id="GO:0003723">
    <property type="term" value="F:RNA binding"/>
    <property type="evidence" value="ECO:0007669"/>
    <property type="project" value="UniProtKB-UniRule"/>
</dbReference>
<evidence type="ECO:0000313" key="5">
    <source>
        <dbReference type="EMBL" id="TMJ13796.1"/>
    </source>
</evidence>
<evidence type="ECO:0000256" key="2">
    <source>
        <dbReference type="ARBA" id="ARBA00022884"/>
    </source>
</evidence>
<dbReference type="CDD" id="cd22533">
    <property type="entry name" value="KH-II_YlqC-like"/>
    <property type="match status" value="1"/>
</dbReference>
<protein>
    <recommendedName>
        <fullName evidence="3">RNA-binding protein KhpA</fullName>
    </recommendedName>
    <alternativeName>
        <fullName evidence="3">KH-domain protein A</fullName>
    </alternativeName>
</protein>
<dbReference type="PANTHER" id="PTHR34654:SF1">
    <property type="entry name" value="RNA-BINDING PROTEIN KHPA"/>
    <property type="match status" value="1"/>
</dbReference>
<keyword evidence="3" id="KW-0143">Chaperone</keyword>
<comment type="subunit">
    <text evidence="3">Forms a complex with KhpB.</text>
</comment>
<dbReference type="AlphaFoldDB" id="A0A537M0Q1"/>
<gene>
    <name evidence="3" type="primary">khpA</name>
    <name evidence="5" type="ORF">E6H02_04555</name>
    <name evidence="4" type="ORF">E6H04_07680</name>
</gene>
<keyword evidence="3" id="KW-0133">Cell shape</keyword>
<dbReference type="SUPFAM" id="SSF54814">
    <property type="entry name" value="Prokaryotic type KH domain (KH-domain type II)"/>
    <property type="match status" value="1"/>
</dbReference>
<dbReference type="Gene3D" id="3.30.300.20">
    <property type="match status" value="1"/>
</dbReference>
<name>A0A537M0Q1_9BACT</name>
<evidence type="ECO:0000313" key="4">
    <source>
        <dbReference type="EMBL" id="TMI80947.1"/>
    </source>
</evidence>
<dbReference type="GO" id="GO:0008360">
    <property type="term" value="P:regulation of cell shape"/>
    <property type="evidence" value="ECO:0007669"/>
    <property type="project" value="UniProtKB-KW"/>
</dbReference>
<evidence type="ECO:0000256" key="3">
    <source>
        <dbReference type="HAMAP-Rule" id="MF_00088"/>
    </source>
</evidence>
<keyword evidence="2 3" id="KW-0694">RNA-binding</keyword>
<dbReference type="InterPro" id="IPR015946">
    <property type="entry name" value="KH_dom-like_a/b"/>
</dbReference>
<reference evidence="6 7" key="1">
    <citation type="journal article" date="2019" name="Nat. Microbiol.">
        <title>Mediterranean grassland soil C-N compound turnover is dependent on rainfall and depth, and is mediated by genomically divergent microorganisms.</title>
        <authorList>
            <person name="Diamond S."/>
            <person name="Andeer P.F."/>
            <person name="Li Z."/>
            <person name="Crits-Christoph A."/>
            <person name="Burstein D."/>
            <person name="Anantharaman K."/>
            <person name="Lane K.R."/>
            <person name="Thomas B.C."/>
            <person name="Pan C."/>
            <person name="Northen T.R."/>
            <person name="Banfield J.F."/>
        </authorList>
    </citation>
    <scope>NUCLEOTIDE SEQUENCE [LARGE SCALE GENOMIC DNA]</scope>
    <source>
        <strain evidence="5">NP_5</strain>
        <strain evidence="4">NP_7</strain>
    </source>
</reference>
<dbReference type="Pfam" id="PF13083">
    <property type="entry name" value="KH_KhpA-B"/>
    <property type="match status" value="1"/>
</dbReference>
<keyword evidence="1 3" id="KW-0963">Cytoplasm</keyword>
<proteinExistence type="inferred from homology"/>
<dbReference type="EMBL" id="VBAO01000190">
    <property type="protein sequence ID" value="TMI80947.1"/>
    <property type="molecule type" value="Genomic_DNA"/>
</dbReference>
<dbReference type="PROSITE" id="PS50084">
    <property type="entry name" value="KH_TYPE_1"/>
    <property type="match status" value="1"/>
</dbReference>
<keyword evidence="3" id="KW-0961">Cell wall biogenesis/degradation</keyword>
<organism evidence="5 7">
    <name type="scientific">Candidatus Segetimicrobium genomatis</name>
    <dbReference type="NCBI Taxonomy" id="2569760"/>
    <lineage>
        <taxon>Bacteria</taxon>
        <taxon>Bacillati</taxon>
        <taxon>Candidatus Sysuimicrobiota</taxon>
        <taxon>Candidatus Sysuimicrobiia</taxon>
        <taxon>Candidatus Sysuimicrobiales</taxon>
        <taxon>Candidatus Segetimicrobiaceae</taxon>
        <taxon>Candidatus Segetimicrobium</taxon>
    </lineage>
</organism>
<dbReference type="PANTHER" id="PTHR34654">
    <property type="entry name" value="UPF0109 PROTEIN SCO5592"/>
    <property type="match status" value="1"/>
</dbReference>
<dbReference type="EMBL" id="VBAM01000144">
    <property type="protein sequence ID" value="TMJ13796.1"/>
    <property type="molecule type" value="Genomic_DNA"/>
</dbReference>
<sequence length="77" mass="8356">MKALVEWVTRSMVDHPDAVDVREVDGPHGTVLELRVSPEDLGKVIGRGGRVIKAIRTLARAAATRSGKRVTVEIVRG</sequence>
<dbReference type="Proteomes" id="UP000320048">
    <property type="component" value="Unassembled WGS sequence"/>
</dbReference>
<evidence type="ECO:0000256" key="1">
    <source>
        <dbReference type="ARBA" id="ARBA00022490"/>
    </source>
</evidence>
<dbReference type="GO" id="GO:0071555">
    <property type="term" value="P:cell wall organization"/>
    <property type="evidence" value="ECO:0007669"/>
    <property type="project" value="UniProtKB-KW"/>
</dbReference>
<comment type="subcellular location">
    <subcellularLocation>
        <location evidence="3">Cytoplasm</location>
    </subcellularLocation>
</comment>
<comment type="caution">
    <text evidence="5">The sequence shown here is derived from an EMBL/GenBank/DDBJ whole genome shotgun (WGS) entry which is preliminary data.</text>
</comment>
<dbReference type="InterPro" id="IPR009019">
    <property type="entry name" value="KH_sf_prok-type"/>
</dbReference>
<dbReference type="Proteomes" id="UP000320393">
    <property type="component" value="Unassembled WGS sequence"/>
</dbReference>
<dbReference type="GO" id="GO:0009252">
    <property type="term" value="P:peptidoglycan biosynthetic process"/>
    <property type="evidence" value="ECO:0007669"/>
    <property type="project" value="UniProtKB-UniRule"/>
</dbReference>
<accession>A0A537M0Q1</accession>
<evidence type="ECO:0000313" key="6">
    <source>
        <dbReference type="Proteomes" id="UP000320048"/>
    </source>
</evidence>
<dbReference type="GO" id="GO:0005737">
    <property type="term" value="C:cytoplasm"/>
    <property type="evidence" value="ECO:0007669"/>
    <property type="project" value="UniProtKB-SubCell"/>
</dbReference>
<comment type="function">
    <text evidence="3">A probable RNA chaperone. Forms a complex with KhpB which binds to cellular RNA and controls its expression. Plays a role in peptidoglycan (PG) homeostasis and cell length regulation.</text>
</comment>